<protein>
    <recommendedName>
        <fullName evidence="5">Family c-likeg-protein-coupled receptor protein</fullName>
    </recommendedName>
</protein>
<evidence type="ECO:0008006" key="5">
    <source>
        <dbReference type="Google" id="ProtNLM"/>
    </source>
</evidence>
<evidence type="ECO:0000313" key="3">
    <source>
        <dbReference type="EMBL" id="KAF2121478.1"/>
    </source>
</evidence>
<evidence type="ECO:0000256" key="1">
    <source>
        <dbReference type="SAM" id="MobiDB-lite"/>
    </source>
</evidence>
<dbReference type="PANTHER" id="PTHR35184:SF1">
    <property type="entry name" value="INTEGRAL MEMBRANE PROTEIN"/>
    <property type="match status" value="1"/>
</dbReference>
<feature type="transmembrane region" description="Helical" evidence="2">
    <location>
        <begin position="256"/>
        <end position="276"/>
    </location>
</feature>
<dbReference type="OrthoDB" id="3357002at2759"/>
<name>A0A6A5ZT56_9PLEO</name>
<dbReference type="InterPro" id="IPR021460">
    <property type="entry name" value="DUF3112"/>
</dbReference>
<evidence type="ECO:0000313" key="4">
    <source>
        <dbReference type="Proteomes" id="UP000799770"/>
    </source>
</evidence>
<feature type="transmembrane region" description="Helical" evidence="2">
    <location>
        <begin position="176"/>
        <end position="197"/>
    </location>
</feature>
<feature type="region of interest" description="Disordered" evidence="1">
    <location>
        <begin position="293"/>
        <end position="363"/>
    </location>
</feature>
<dbReference type="EMBL" id="ML977312">
    <property type="protein sequence ID" value="KAF2121478.1"/>
    <property type="molecule type" value="Genomic_DNA"/>
</dbReference>
<feature type="transmembrane region" description="Helical" evidence="2">
    <location>
        <begin position="66"/>
        <end position="88"/>
    </location>
</feature>
<feature type="transmembrane region" description="Helical" evidence="2">
    <location>
        <begin position="31"/>
        <end position="54"/>
    </location>
</feature>
<feature type="compositionally biased region" description="Basic and acidic residues" evidence="1">
    <location>
        <begin position="325"/>
        <end position="336"/>
    </location>
</feature>
<evidence type="ECO:0000256" key="2">
    <source>
        <dbReference type="SAM" id="Phobius"/>
    </source>
</evidence>
<accession>A0A6A5ZT56</accession>
<keyword evidence="4" id="KW-1185">Reference proteome</keyword>
<dbReference type="AlphaFoldDB" id="A0A6A5ZT56"/>
<feature type="transmembrane region" description="Helical" evidence="2">
    <location>
        <begin position="217"/>
        <end position="236"/>
    </location>
</feature>
<organism evidence="3 4">
    <name type="scientific">Lophiotrema nucula</name>
    <dbReference type="NCBI Taxonomy" id="690887"/>
    <lineage>
        <taxon>Eukaryota</taxon>
        <taxon>Fungi</taxon>
        <taxon>Dikarya</taxon>
        <taxon>Ascomycota</taxon>
        <taxon>Pezizomycotina</taxon>
        <taxon>Dothideomycetes</taxon>
        <taxon>Pleosporomycetidae</taxon>
        <taxon>Pleosporales</taxon>
        <taxon>Lophiotremataceae</taxon>
        <taxon>Lophiotrema</taxon>
    </lineage>
</organism>
<keyword evidence="2" id="KW-1133">Transmembrane helix</keyword>
<feature type="transmembrane region" description="Helical" evidence="2">
    <location>
        <begin position="94"/>
        <end position="116"/>
    </location>
</feature>
<sequence>MAPQGSTQNQGPPWAPFVWALGGIPEKNVDIPITAVFLFLFIVGAAIHMTIFQLNRRRRHKFLPNALLFGFCMARIATCVLRIASISLPTDAQLAIAASIFVAAGVLIIFIINLIFAQRIIRSLHPMLGWHIIPSYIVRVLYVLIGLTLAVVITATVQSFYTLRPRTRTIDRGLQLYGSTFLCIVSFLPIPFTIGALVLPRKGPHEKFGQGRLRTKVLALLTGSTLVCLGAAYRCGTSWKQPVPRTQPMPAYFHKAAFYIFNFAVEILTVYLYAIIRVDLRFWIPNGAKGPGSYEAQRLSEKQDVELGGQKQNEEEGMMSQDSAAKVESEEKLGDRKVKRQRSKEEEQAVIDRLGGPPKKTEV</sequence>
<gene>
    <name evidence="3" type="ORF">BDV96DRAFT_564324</name>
</gene>
<dbReference type="PANTHER" id="PTHR35184">
    <property type="entry name" value="YALI0C10208P"/>
    <property type="match status" value="1"/>
</dbReference>
<feature type="transmembrane region" description="Helical" evidence="2">
    <location>
        <begin position="136"/>
        <end position="156"/>
    </location>
</feature>
<reference evidence="3" key="1">
    <citation type="journal article" date="2020" name="Stud. Mycol.">
        <title>101 Dothideomycetes genomes: a test case for predicting lifestyles and emergence of pathogens.</title>
        <authorList>
            <person name="Haridas S."/>
            <person name="Albert R."/>
            <person name="Binder M."/>
            <person name="Bloem J."/>
            <person name="Labutti K."/>
            <person name="Salamov A."/>
            <person name="Andreopoulos B."/>
            <person name="Baker S."/>
            <person name="Barry K."/>
            <person name="Bills G."/>
            <person name="Bluhm B."/>
            <person name="Cannon C."/>
            <person name="Castanera R."/>
            <person name="Culley D."/>
            <person name="Daum C."/>
            <person name="Ezra D."/>
            <person name="Gonzalez J."/>
            <person name="Henrissat B."/>
            <person name="Kuo A."/>
            <person name="Liang C."/>
            <person name="Lipzen A."/>
            <person name="Lutzoni F."/>
            <person name="Magnuson J."/>
            <person name="Mondo S."/>
            <person name="Nolan M."/>
            <person name="Ohm R."/>
            <person name="Pangilinan J."/>
            <person name="Park H.-J."/>
            <person name="Ramirez L."/>
            <person name="Alfaro M."/>
            <person name="Sun H."/>
            <person name="Tritt A."/>
            <person name="Yoshinaga Y."/>
            <person name="Zwiers L.-H."/>
            <person name="Turgeon B."/>
            <person name="Goodwin S."/>
            <person name="Spatafora J."/>
            <person name="Crous P."/>
            <person name="Grigoriev I."/>
        </authorList>
    </citation>
    <scope>NUCLEOTIDE SEQUENCE</scope>
    <source>
        <strain evidence="3">CBS 627.86</strain>
    </source>
</reference>
<keyword evidence="2" id="KW-0812">Transmembrane</keyword>
<dbReference type="Proteomes" id="UP000799770">
    <property type="component" value="Unassembled WGS sequence"/>
</dbReference>
<dbReference type="Pfam" id="PF11309">
    <property type="entry name" value="DUF3112"/>
    <property type="match status" value="1"/>
</dbReference>
<keyword evidence="2" id="KW-0472">Membrane</keyword>
<proteinExistence type="predicted"/>